<keyword evidence="4" id="KW-1185">Reference proteome</keyword>
<name>A0A9Q1K5F1_9CARY</name>
<dbReference type="AlphaFoldDB" id="A0A9Q1K5F1"/>
<dbReference type="EMBL" id="JAKOGI010000332">
    <property type="protein sequence ID" value="KAJ8436712.1"/>
    <property type="molecule type" value="Genomic_DNA"/>
</dbReference>
<dbReference type="InterPro" id="IPR025602">
    <property type="entry name" value="BCP1_family"/>
</dbReference>
<evidence type="ECO:0000313" key="3">
    <source>
        <dbReference type="EMBL" id="KAJ8436712.1"/>
    </source>
</evidence>
<dbReference type="PANTHER" id="PTHR13261">
    <property type="entry name" value="BRCA2 AND CDKN1A INTERACTING PROTEIN"/>
    <property type="match status" value="1"/>
</dbReference>
<accession>A0A9Q1K5F1</accession>
<evidence type="ECO:0000256" key="1">
    <source>
        <dbReference type="ARBA" id="ARBA00006781"/>
    </source>
</evidence>
<protein>
    <recommendedName>
        <fullName evidence="5">Protein BCCIP homolog</fullName>
    </recommendedName>
</protein>
<dbReference type="Proteomes" id="UP001153076">
    <property type="component" value="Unassembled WGS sequence"/>
</dbReference>
<dbReference type="Pfam" id="PF13862">
    <property type="entry name" value="BCCIP"/>
    <property type="match status" value="1"/>
</dbReference>
<organism evidence="3 4">
    <name type="scientific">Carnegiea gigantea</name>
    <dbReference type="NCBI Taxonomy" id="171969"/>
    <lineage>
        <taxon>Eukaryota</taxon>
        <taxon>Viridiplantae</taxon>
        <taxon>Streptophyta</taxon>
        <taxon>Embryophyta</taxon>
        <taxon>Tracheophyta</taxon>
        <taxon>Spermatophyta</taxon>
        <taxon>Magnoliopsida</taxon>
        <taxon>eudicotyledons</taxon>
        <taxon>Gunneridae</taxon>
        <taxon>Pentapetalae</taxon>
        <taxon>Caryophyllales</taxon>
        <taxon>Cactineae</taxon>
        <taxon>Cactaceae</taxon>
        <taxon>Cactoideae</taxon>
        <taxon>Echinocereeae</taxon>
        <taxon>Carnegiea</taxon>
    </lineage>
</organism>
<sequence length="212" mass="24030">MCAVDWKIAAQITAAYSSNSKMLNLRSHSKSPLNLLGKEPVKENLRENNSQSESSDEDVLEEIVQADFAFFDPKPDDFHGVKILLQNYPDGKQWDLSGFVDLILAQTTVGTVVKIEDDEDDALFALLTALNLGRYKDHKSMIELKRYLLKVCQESMLARDLKGLLEDQAEHVGLIVSQRVMNLPLQLLPHLYDGLSDEISWAMKDDVRQHLF</sequence>
<feature type="region of interest" description="Disordered" evidence="2">
    <location>
        <begin position="34"/>
        <end position="58"/>
    </location>
</feature>
<dbReference type="OrthoDB" id="27543at2759"/>
<evidence type="ECO:0008006" key="5">
    <source>
        <dbReference type="Google" id="ProtNLM"/>
    </source>
</evidence>
<dbReference type="PANTHER" id="PTHR13261:SF0">
    <property type="entry name" value="BRCA2 AND CDKN1A-INTERACTING PROTEIN"/>
    <property type="match status" value="1"/>
</dbReference>
<comment type="similarity">
    <text evidence="1">Belongs to the BCP1 family.</text>
</comment>
<reference evidence="3" key="1">
    <citation type="submission" date="2022-04" db="EMBL/GenBank/DDBJ databases">
        <title>Carnegiea gigantea Genome sequencing and assembly v2.</title>
        <authorList>
            <person name="Copetti D."/>
            <person name="Sanderson M.J."/>
            <person name="Burquez A."/>
            <person name="Wojciechowski M.F."/>
        </authorList>
    </citation>
    <scope>NUCLEOTIDE SEQUENCE</scope>
    <source>
        <strain evidence="3">SGP5-SGP5p</strain>
        <tissue evidence="3">Aerial part</tissue>
    </source>
</reference>
<comment type="caution">
    <text evidence="3">The sequence shown here is derived from an EMBL/GenBank/DDBJ whole genome shotgun (WGS) entry which is preliminary data.</text>
</comment>
<gene>
    <name evidence="3" type="ORF">Cgig2_027383</name>
</gene>
<evidence type="ECO:0000256" key="2">
    <source>
        <dbReference type="SAM" id="MobiDB-lite"/>
    </source>
</evidence>
<evidence type="ECO:0000313" key="4">
    <source>
        <dbReference type="Proteomes" id="UP001153076"/>
    </source>
</evidence>
<proteinExistence type="inferred from homology"/>
<dbReference type="GO" id="GO:0005634">
    <property type="term" value="C:nucleus"/>
    <property type="evidence" value="ECO:0007669"/>
    <property type="project" value="TreeGrafter"/>
</dbReference>